<evidence type="ECO:0000256" key="1">
    <source>
        <dbReference type="ARBA" id="ARBA00022553"/>
    </source>
</evidence>
<dbReference type="RefSeq" id="WP_191760919.1">
    <property type="nucleotide sequence ID" value="NZ_VJXY01000046.1"/>
</dbReference>
<keyword evidence="5" id="KW-1185">Reference proteome</keyword>
<keyword evidence="1 2" id="KW-0597">Phosphoprotein</keyword>
<feature type="modified residue" description="4-aspartylphosphate" evidence="2">
    <location>
        <position position="70"/>
    </location>
</feature>
<evidence type="ECO:0000313" key="5">
    <source>
        <dbReference type="Proteomes" id="UP001165986"/>
    </source>
</evidence>
<evidence type="ECO:0000259" key="3">
    <source>
        <dbReference type="PROSITE" id="PS50110"/>
    </source>
</evidence>
<dbReference type="InterPro" id="IPR001789">
    <property type="entry name" value="Sig_transdc_resp-reg_receiver"/>
</dbReference>
<evidence type="ECO:0000256" key="2">
    <source>
        <dbReference type="PROSITE-ProRule" id="PRU00169"/>
    </source>
</evidence>
<reference evidence="4" key="1">
    <citation type="submission" date="2019-07" db="EMBL/GenBank/DDBJ databases">
        <title>Toxilogical consequences of a new and cryptic species of cyanobacteria (Komarekiella delphini-convector) recovered from the epidermis of a bottlenose dolphin and 1500 ft. in the air.</title>
        <authorList>
            <person name="Brown A.O."/>
            <person name="Dvorak P."/>
            <person name="Villanueva C.D."/>
            <person name="Foss A.J."/>
            <person name="Garvey A.D."/>
            <person name="Gibson Q.A."/>
            <person name="Johansen J.R."/>
            <person name="Casamatta D.A."/>
        </authorList>
    </citation>
    <scope>NUCLEOTIDE SEQUENCE</scope>
    <source>
        <strain evidence="4">SJRDD-AB1</strain>
    </source>
</reference>
<dbReference type="PANTHER" id="PTHR44591:SF3">
    <property type="entry name" value="RESPONSE REGULATORY DOMAIN-CONTAINING PROTEIN"/>
    <property type="match status" value="1"/>
</dbReference>
<dbReference type="SUPFAM" id="SSF52172">
    <property type="entry name" value="CheY-like"/>
    <property type="match status" value="1"/>
</dbReference>
<dbReference type="Gene3D" id="3.40.50.2300">
    <property type="match status" value="1"/>
</dbReference>
<dbReference type="PANTHER" id="PTHR44591">
    <property type="entry name" value="STRESS RESPONSE REGULATOR PROTEIN 1"/>
    <property type="match status" value="1"/>
</dbReference>
<evidence type="ECO:0000313" key="4">
    <source>
        <dbReference type="EMBL" id="MBD6619725.1"/>
    </source>
</evidence>
<gene>
    <name evidence="4" type="ORF">FNW02_28900</name>
</gene>
<accession>A0AA40VU16</accession>
<dbReference type="PROSITE" id="PS50110">
    <property type="entry name" value="RESPONSE_REGULATORY"/>
    <property type="match status" value="1"/>
</dbReference>
<dbReference type="InterPro" id="IPR011006">
    <property type="entry name" value="CheY-like_superfamily"/>
</dbReference>
<sequence>MSKNYCDAYPKDDINIFKGLRVLVVDDTKDILFLVTYLLESYGIQVMTANNASSALSLIKRFPVDLLISDLAMPWYDGYWLIQKIRQLTQLQNREIPAIAFSSSAEAKAREKALAAGFQTYIEKPSHLEQLITEVAKLLLRSGKSSPKNLAGQGRNGINLV</sequence>
<dbReference type="Pfam" id="PF00072">
    <property type="entry name" value="Response_reg"/>
    <property type="match status" value="1"/>
</dbReference>
<name>A0AA40VU16_9NOST</name>
<organism evidence="4 5">
    <name type="scientific">Komarekiella delphini-convector SJRDD-AB1</name>
    <dbReference type="NCBI Taxonomy" id="2593771"/>
    <lineage>
        <taxon>Bacteria</taxon>
        <taxon>Bacillati</taxon>
        <taxon>Cyanobacteriota</taxon>
        <taxon>Cyanophyceae</taxon>
        <taxon>Nostocales</taxon>
        <taxon>Nostocaceae</taxon>
        <taxon>Komarekiella</taxon>
        <taxon>Komarekiella delphini-convector</taxon>
    </lineage>
</organism>
<dbReference type="GO" id="GO:0000160">
    <property type="term" value="P:phosphorelay signal transduction system"/>
    <property type="evidence" value="ECO:0007669"/>
    <property type="project" value="InterPro"/>
</dbReference>
<protein>
    <submittedName>
        <fullName evidence="4">Response regulator</fullName>
    </submittedName>
</protein>
<dbReference type="AlphaFoldDB" id="A0AA40VU16"/>
<proteinExistence type="predicted"/>
<comment type="caution">
    <text evidence="4">The sequence shown here is derived from an EMBL/GenBank/DDBJ whole genome shotgun (WGS) entry which is preliminary data.</text>
</comment>
<dbReference type="InterPro" id="IPR050595">
    <property type="entry name" value="Bact_response_regulator"/>
</dbReference>
<dbReference type="SMART" id="SM00448">
    <property type="entry name" value="REC"/>
    <property type="match status" value="1"/>
</dbReference>
<feature type="domain" description="Response regulatory" evidence="3">
    <location>
        <begin position="21"/>
        <end position="139"/>
    </location>
</feature>
<dbReference type="EMBL" id="VJXY01000046">
    <property type="protein sequence ID" value="MBD6619725.1"/>
    <property type="molecule type" value="Genomic_DNA"/>
</dbReference>
<dbReference type="Proteomes" id="UP001165986">
    <property type="component" value="Unassembled WGS sequence"/>
</dbReference>